<reference evidence="1" key="1">
    <citation type="submission" date="2022-11" db="EMBL/GenBank/DDBJ databases">
        <authorList>
            <person name="Petersen C."/>
        </authorList>
    </citation>
    <scope>NUCLEOTIDE SEQUENCE</scope>
    <source>
        <strain evidence="1">IBT 30761</strain>
    </source>
</reference>
<evidence type="ECO:0000313" key="1">
    <source>
        <dbReference type="EMBL" id="KAJ5110281.1"/>
    </source>
</evidence>
<keyword evidence="2" id="KW-1185">Reference proteome</keyword>
<gene>
    <name evidence="1" type="ORF">N7532_002926</name>
</gene>
<dbReference type="GeneID" id="81354399"/>
<name>A0A9W9KLN1_9EURO</name>
<reference evidence="1" key="2">
    <citation type="journal article" date="2023" name="IMA Fungus">
        <title>Comparative genomic study of the Penicillium genus elucidates a diverse pangenome and 15 lateral gene transfer events.</title>
        <authorList>
            <person name="Petersen C."/>
            <person name="Sorensen T."/>
            <person name="Nielsen M.R."/>
            <person name="Sondergaard T.E."/>
            <person name="Sorensen J.L."/>
            <person name="Fitzpatrick D.A."/>
            <person name="Frisvad J.C."/>
            <person name="Nielsen K.L."/>
        </authorList>
    </citation>
    <scope>NUCLEOTIDE SEQUENCE</scope>
    <source>
        <strain evidence="1">IBT 30761</strain>
    </source>
</reference>
<sequence>MSNNEVGEVHDARPKVHFSMLSSLGVQFSITGAPLTLGTESREREKRKEERAWEVREEVQSQVTVVTK</sequence>
<dbReference type="EMBL" id="JAPQKI010000003">
    <property type="protein sequence ID" value="KAJ5110281.1"/>
    <property type="molecule type" value="Genomic_DNA"/>
</dbReference>
<evidence type="ECO:0000313" key="2">
    <source>
        <dbReference type="Proteomes" id="UP001149074"/>
    </source>
</evidence>
<dbReference type="Proteomes" id="UP001149074">
    <property type="component" value="Unassembled WGS sequence"/>
</dbReference>
<protein>
    <submittedName>
        <fullName evidence="1">Uncharacterized protein</fullName>
    </submittedName>
</protein>
<dbReference type="RefSeq" id="XP_056478392.1">
    <property type="nucleotide sequence ID" value="XM_056615420.1"/>
</dbReference>
<comment type="caution">
    <text evidence="1">The sequence shown here is derived from an EMBL/GenBank/DDBJ whole genome shotgun (WGS) entry which is preliminary data.</text>
</comment>
<organism evidence="1 2">
    <name type="scientific">Penicillium argentinense</name>
    <dbReference type="NCBI Taxonomy" id="1131581"/>
    <lineage>
        <taxon>Eukaryota</taxon>
        <taxon>Fungi</taxon>
        <taxon>Dikarya</taxon>
        <taxon>Ascomycota</taxon>
        <taxon>Pezizomycotina</taxon>
        <taxon>Eurotiomycetes</taxon>
        <taxon>Eurotiomycetidae</taxon>
        <taxon>Eurotiales</taxon>
        <taxon>Aspergillaceae</taxon>
        <taxon>Penicillium</taxon>
    </lineage>
</organism>
<proteinExistence type="predicted"/>
<dbReference type="AlphaFoldDB" id="A0A9W9KLN1"/>
<accession>A0A9W9KLN1</accession>